<name>A0A7C3UWI8_UNCW3</name>
<dbReference type="GO" id="GO:0016874">
    <property type="term" value="F:ligase activity"/>
    <property type="evidence" value="ECO:0007669"/>
    <property type="project" value="UniProtKB-KW"/>
</dbReference>
<dbReference type="PANTHER" id="PTHR37422">
    <property type="entry name" value="TEICHURONIC ACID BIOSYNTHESIS PROTEIN TUAE"/>
    <property type="match status" value="1"/>
</dbReference>
<dbReference type="InterPro" id="IPR007016">
    <property type="entry name" value="O-antigen_ligase-rel_domated"/>
</dbReference>
<evidence type="ECO:0000256" key="2">
    <source>
        <dbReference type="ARBA" id="ARBA00022692"/>
    </source>
</evidence>
<evidence type="ECO:0000259" key="6">
    <source>
        <dbReference type="Pfam" id="PF04932"/>
    </source>
</evidence>
<accession>A0A7C3UWI8</accession>
<gene>
    <name evidence="7" type="ORF">ENX07_03720</name>
</gene>
<proteinExistence type="predicted"/>
<dbReference type="Pfam" id="PF04932">
    <property type="entry name" value="Wzy_C"/>
    <property type="match status" value="1"/>
</dbReference>
<protein>
    <submittedName>
        <fullName evidence="7">O-antigen ligase domain-containing protein</fullName>
    </submittedName>
</protein>
<keyword evidence="7" id="KW-0436">Ligase</keyword>
<dbReference type="EMBL" id="DTMQ01000021">
    <property type="protein sequence ID" value="HGE99162.1"/>
    <property type="molecule type" value="Genomic_DNA"/>
</dbReference>
<reference evidence="7" key="1">
    <citation type="journal article" date="2020" name="mSystems">
        <title>Genome- and Community-Level Interaction Insights into Carbon Utilization and Element Cycling Functions of Hydrothermarchaeota in Hydrothermal Sediment.</title>
        <authorList>
            <person name="Zhou Z."/>
            <person name="Liu Y."/>
            <person name="Xu W."/>
            <person name="Pan J."/>
            <person name="Luo Z.H."/>
            <person name="Li M."/>
        </authorList>
    </citation>
    <scope>NUCLEOTIDE SEQUENCE [LARGE SCALE GENOMIC DNA]</scope>
    <source>
        <strain evidence="7">SpSt-906</strain>
    </source>
</reference>
<dbReference type="InterPro" id="IPR051533">
    <property type="entry name" value="WaaL-like"/>
</dbReference>
<evidence type="ECO:0000256" key="4">
    <source>
        <dbReference type="ARBA" id="ARBA00023136"/>
    </source>
</evidence>
<evidence type="ECO:0000313" key="7">
    <source>
        <dbReference type="EMBL" id="HGE99162.1"/>
    </source>
</evidence>
<evidence type="ECO:0000256" key="3">
    <source>
        <dbReference type="ARBA" id="ARBA00022989"/>
    </source>
</evidence>
<evidence type="ECO:0000256" key="1">
    <source>
        <dbReference type="ARBA" id="ARBA00004141"/>
    </source>
</evidence>
<comment type="caution">
    <text evidence="7">The sequence shown here is derived from an EMBL/GenBank/DDBJ whole genome shotgun (WGS) entry which is preliminary data.</text>
</comment>
<keyword evidence="4 5" id="KW-0472">Membrane</keyword>
<keyword evidence="2 5" id="KW-0812">Transmembrane</keyword>
<feature type="transmembrane region" description="Helical" evidence="5">
    <location>
        <begin position="242"/>
        <end position="264"/>
    </location>
</feature>
<feature type="transmembrane region" description="Helical" evidence="5">
    <location>
        <begin position="214"/>
        <end position="230"/>
    </location>
</feature>
<feature type="transmembrane region" description="Helical" evidence="5">
    <location>
        <begin position="135"/>
        <end position="153"/>
    </location>
</feature>
<feature type="transmembrane region" description="Helical" evidence="5">
    <location>
        <begin position="374"/>
        <end position="391"/>
    </location>
</feature>
<feature type="transmembrane region" description="Helical" evidence="5">
    <location>
        <begin position="23"/>
        <end position="40"/>
    </location>
</feature>
<dbReference type="PANTHER" id="PTHR37422:SF17">
    <property type="entry name" value="O-ANTIGEN LIGASE"/>
    <property type="match status" value="1"/>
</dbReference>
<sequence>MKGALAVILATGSIIFILSNKDPLLASLILSLLIAIVLPHPTGRRLFFKVEEIFPIITLFFFLLATFQNDTQPRPVGRVGKALIAFLIVVIISGVIGLLRGRPKILIWDEAMMFFLWGIYFIVSEIILSEKEMKRILLAIIIASLLVSLYYIYQFRAIAGKGRFCTDQQHIFNFTIPFLFALFLYATRRWEKILAILLMIPMIIAVYVTLTRALWLLIPLTLLFQYFYFIKSDVRQRRIYSYFSPILIVTIISILGLTLLNTLFDVGQLLGGRAASFKILEQDLSLLARVELGQYVMERWRYSPILGVGLADFVRYRYFPALGFPDIYLLDSTYLQLLWKTGILGLGFFLGVIGFSLARAWFILKNGRTNFDKIIGSSIFFSFLALAITGLESAIWVGYRFNLVWATLAGLAEMRFQEIKRTN</sequence>
<feature type="transmembrane region" description="Helical" evidence="5">
    <location>
        <begin position="105"/>
        <end position="123"/>
    </location>
</feature>
<organism evidence="7">
    <name type="scientific">candidate division WOR-3 bacterium</name>
    <dbReference type="NCBI Taxonomy" id="2052148"/>
    <lineage>
        <taxon>Bacteria</taxon>
        <taxon>Bacteria division WOR-3</taxon>
    </lineage>
</organism>
<feature type="transmembrane region" description="Helical" evidence="5">
    <location>
        <begin position="79"/>
        <end position="99"/>
    </location>
</feature>
<dbReference type="GO" id="GO:0016020">
    <property type="term" value="C:membrane"/>
    <property type="evidence" value="ECO:0007669"/>
    <property type="project" value="UniProtKB-SubCell"/>
</dbReference>
<feature type="transmembrane region" description="Helical" evidence="5">
    <location>
        <begin position="193"/>
        <end position="208"/>
    </location>
</feature>
<feature type="transmembrane region" description="Helical" evidence="5">
    <location>
        <begin position="337"/>
        <end position="362"/>
    </location>
</feature>
<evidence type="ECO:0000256" key="5">
    <source>
        <dbReference type="SAM" id="Phobius"/>
    </source>
</evidence>
<feature type="domain" description="O-antigen ligase-related" evidence="6">
    <location>
        <begin position="198"/>
        <end position="350"/>
    </location>
</feature>
<feature type="transmembrane region" description="Helical" evidence="5">
    <location>
        <begin position="168"/>
        <end position="186"/>
    </location>
</feature>
<comment type="subcellular location">
    <subcellularLocation>
        <location evidence="1">Membrane</location>
        <topology evidence="1">Multi-pass membrane protein</topology>
    </subcellularLocation>
</comment>
<dbReference type="AlphaFoldDB" id="A0A7C3UWI8"/>
<feature type="transmembrane region" description="Helical" evidence="5">
    <location>
        <begin position="46"/>
        <end position="67"/>
    </location>
</feature>
<keyword evidence="3 5" id="KW-1133">Transmembrane helix</keyword>